<dbReference type="AlphaFoldDB" id="A0AAD9TQ10"/>
<dbReference type="EMBL" id="JANJYI010000008">
    <property type="protein sequence ID" value="KAK2639698.1"/>
    <property type="molecule type" value="Genomic_DNA"/>
</dbReference>
<comment type="caution">
    <text evidence="2">The sequence shown here is derived from an EMBL/GenBank/DDBJ whole genome shotgun (WGS) entry which is preliminary data.</text>
</comment>
<evidence type="ECO:0008006" key="4">
    <source>
        <dbReference type="Google" id="ProtNLM"/>
    </source>
</evidence>
<proteinExistence type="predicted"/>
<protein>
    <recommendedName>
        <fullName evidence="4">Reverse transcriptase domain-containing protein</fullName>
    </recommendedName>
</protein>
<evidence type="ECO:0000256" key="1">
    <source>
        <dbReference type="SAM" id="MobiDB-lite"/>
    </source>
</evidence>
<dbReference type="PANTHER" id="PTHR33116">
    <property type="entry name" value="REVERSE TRANSCRIPTASE ZINC-BINDING DOMAIN-CONTAINING PROTEIN-RELATED-RELATED"/>
    <property type="match status" value="1"/>
</dbReference>
<evidence type="ECO:0000313" key="3">
    <source>
        <dbReference type="Proteomes" id="UP001280121"/>
    </source>
</evidence>
<gene>
    <name evidence="2" type="ORF">Ddye_027493</name>
</gene>
<keyword evidence="3" id="KW-1185">Reference proteome</keyword>
<organism evidence="2 3">
    <name type="scientific">Dipteronia dyeriana</name>
    <dbReference type="NCBI Taxonomy" id="168575"/>
    <lineage>
        <taxon>Eukaryota</taxon>
        <taxon>Viridiplantae</taxon>
        <taxon>Streptophyta</taxon>
        <taxon>Embryophyta</taxon>
        <taxon>Tracheophyta</taxon>
        <taxon>Spermatophyta</taxon>
        <taxon>Magnoliopsida</taxon>
        <taxon>eudicotyledons</taxon>
        <taxon>Gunneridae</taxon>
        <taxon>Pentapetalae</taxon>
        <taxon>rosids</taxon>
        <taxon>malvids</taxon>
        <taxon>Sapindales</taxon>
        <taxon>Sapindaceae</taxon>
        <taxon>Hippocastanoideae</taxon>
        <taxon>Acereae</taxon>
        <taxon>Dipteronia</taxon>
    </lineage>
</organism>
<feature type="compositionally biased region" description="Polar residues" evidence="1">
    <location>
        <begin position="186"/>
        <end position="199"/>
    </location>
</feature>
<sequence>MWWVGRGVDGSIGEEACCWTVVFAGAGYFVLVQFSNSAMEGVTKWDAVRLKTSEDVRQRKTRELVKEMCDELAKEIGEDKAEVEALKREFNETPGGIRRRKEDVTGDDIFVVFEDVNFGESNEREIEQCGPYSLAIHFSKIHTVSREVNVINKDGVRRHSIAYVDYNIDIEDNESGWETVSHLKDQGSSCSPEGSAPSNRNHRDSNVSISGIEWEDNGYDGVNDCLDHCEEVKRAVFSIPNDSSPGPYGFGSEFYMSCWDIVKEDVMDEATVFFSGYPLSRLTDVVEKFASQEQGAFIPGHGIFENITLAEKMVHSLHKKKTGGNVMVKLVMAKAYDRVNWSFLLEVFKAFDDILIFTNGGKRSIKYLVNALETYEKWSGQKISKAKSTLFPSKYISLAREYGLLRITSYIEGKFPVTYLGAPLVSRKLTSRIMEPLVEKIRKKIVGWKYKLLSQGGRLVLLRHALSSMPMHLMSVINVLLVTIPRINSLFANFLWGDVEGFYRAKYCRNEHILVRKRRPNDSLIFRSMVAIIPEVMDNVKILVQGGNSSFWFDMWLASGPLSMCTEDISNNKMCIKDCWMNNNWNSDLLRDLVGADRTMEILHNVPAGEVASEVWHRASVVLGIPFHRVSLLAENTSSLRKLKMPDFSIMKEFRIQQQRVYVRPGKIISWAKPPAGWIKLNSDGSCKGNPVLTKPLKNVSSISRLWRSGPTNGENYKIISVEDMKGRLSNERLSTVSLMSPDRGGKGNLNPLDLVGQ</sequence>
<dbReference type="Proteomes" id="UP001280121">
    <property type="component" value="Unassembled WGS sequence"/>
</dbReference>
<feature type="region of interest" description="Disordered" evidence="1">
    <location>
        <begin position="182"/>
        <end position="206"/>
    </location>
</feature>
<name>A0AAD9TQ10_9ROSI</name>
<dbReference type="PANTHER" id="PTHR33116:SF80">
    <property type="entry name" value="REVERSE TRANSCRIPTASE ZINC-BINDING DOMAIN-CONTAINING PROTEIN"/>
    <property type="match status" value="1"/>
</dbReference>
<reference evidence="2" key="1">
    <citation type="journal article" date="2023" name="Plant J.">
        <title>Genome sequences and population genomics provide insights into the demographic history, inbreeding, and mutation load of two 'living fossil' tree species of Dipteronia.</title>
        <authorList>
            <person name="Feng Y."/>
            <person name="Comes H.P."/>
            <person name="Chen J."/>
            <person name="Zhu S."/>
            <person name="Lu R."/>
            <person name="Zhang X."/>
            <person name="Li P."/>
            <person name="Qiu J."/>
            <person name="Olsen K.M."/>
            <person name="Qiu Y."/>
        </authorList>
    </citation>
    <scope>NUCLEOTIDE SEQUENCE</scope>
    <source>
        <strain evidence="2">KIB01</strain>
    </source>
</reference>
<accession>A0AAD9TQ10</accession>
<evidence type="ECO:0000313" key="2">
    <source>
        <dbReference type="EMBL" id="KAK2639698.1"/>
    </source>
</evidence>